<dbReference type="EMBL" id="CP031217">
    <property type="protein sequence ID" value="AXH13149.1"/>
    <property type="molecule type" value="Genomic_DNA"/>
</dbReference>
<name>A0AB33GY73_9BACT</name>
<dbReference type="RefSeq" id="WP_162918011.1">
    <property type="nucleotide sequence ID" value="NZ_CP031217.1"/>
</dbReference>
<organism evidence="1 2">
    <name type="scientific">Halarcobacter bivalviorum</name>
    <dbReference type="NCBI Taxonomy" id="663364"/>
    <lineage>
        <taxon>Bacteria</taxon>
        <taxon>Pseudomonadati</taxon>
        <taxon>Campylobacterota</taxon>
        <taxon>Epsilonproteobacteria</taxon>
        <taxon>Campylobacterales</taxon>
        <taxon>Arcobacteraceae</taxon>
        <taxon>Halarcobacter</taxon>
    </lineage>
</organism>
<dbReference type="KEGG" id="hbv:ABIV_2174"/>
<sequence length="58" mass="6668">MNETVSKIVYLIKKEDDYEQAATLMIQSNLTISKLSEQTLKLSQIELARLADKILQKK</sequence>
<dbReference type="AlphaFoldDB" id="A0AB33GY73"/>
<proteinExistence type="predicted"/>
<accession>A0AB33GY73</accession>
<evidence type="ECO:0000313" key="1">
    <source>
        <dbReference type="EMBL" id="AXH13149.1"/>
    </source>
</evidence>
<evidence type="ECO:0000313" key="2">
    <source>
        <dbReference type="Proteomes" id="UP000253850"/>
    </source>
</evidence>
<dbReference type="Proteomes" id="UP000253850">
    <property type="component" value="Chromosome"/>
</dbReference>
<reference evidence="1 2" key="1">
    <citation type="submission" date="2018-07" db="EMBL/GenBank/DDBJ databases">
        <title>Complete genome of the Arcobacter bivalviorum type strain LMG 26154.</title>
        <authorList>
            <person name="Miller W.G."/>
            <person name="Yee E."/>
            <person name="Bono J.L."/>
        </authorList>
    </citation>
    <scope>NUCLEOTIDE SEQUENCE [LARGE SCALE GENOMIC DNA]</scope>
    <source>
        <strain evidence="1 2">LMG 26154</strain>
    </source>
</reference>
<gene>
    <name evidence="1" type="ORF">ABIV_2174</name>
</gene>
<protein>
    <submittedName>
        <fullName evidence="1">Uncharacterized protein</fullName>
    </submittedName>
</protein>